<dbReference type="InterPro" id="IPR003819">
    <property type="entry name" value="TauD/TfdA-like"/>
</dbReference>
<keyword evidence="2" id="KW-0479">Metal-binding</keyword>
<keyword evidence="3 7" id="KW-0223">Dioxygenase</keyword>
<evidence type="ECO:0000256" key="2">
    <source>
        <dbReference type="ARBA" id="ARBA00022723"/>
    </source>
</evidence>
<dbReference type="PANTHER" id="PTHR30468:SF1">
    <property type="entry name" value="ALPHA-KETOGLUTARATE-DEPENDENT SULFONATE DIOXYGENASE"/>
    <property type="match status" value="1"/>
</dbReference>
<dbReference type="GO" id="GO:0016706">
    <property type="term" value="F:2-oxoglutarate-dependent dioxygenase activity"/>
    <property type="evidence" value="ECO:0007669"/>
    <property type="project" value="TreeGrafter"/>
</dbReference>
<keyword evidence="8" id="KW-1185">Reference proteome</keyword>
<gene>
    <name evidence="7" type="primary">tauD</name>
    <name evidence="7" type="ORF">NT2_14_00440</name>
</gene>
<proteinExistence type="inferred from homology"/>
<evidence type="ECO:0000259" key="6">
    <source>
        <dbReference type="Pfam" id="PF02668"/>
    </source>
</evidence>
<organism evidence="7 8">
    <name type="scientific">Caenibius tardaugens NBRC 16725</name>
    <dbReference type="NCBI Taxonomy" id="1219035"/>
    <lineage>
        <taxon>Bacteria</taxon>
        <taxon>Pseudomonadati</taxon>
        <taxon>Pseudomonadota</taxon>
        <taxon>Alphaproteobacteria</taxon>
        <taxon>Sphingomonadales</taxon>
        <taxon>Erythrobacteraceae</taxon>
        <taxon>Caenibius</taxon>
    </lineage>
</organism>
<dbReference type="GO" id="GO:0046872">
    <property type="term" value="F:metal ion binding"/>
    <property type="evidence" value="ECO:0007669"/>
    <property type="project" value="UniProtKB-KW"/>
</dbReference>
<sequence length="280" mass="31689">MPISLKPLQPFIGAEVLDFSLADATVEELNELRAALLAHKVLFLRDQAFDRARHVAIGRVFGELETHPLSAHPEHPEILQIKSKDGIVSHKRETAADFWHSDTTFRERPSAISILKAYQLPGIGGDTLWANMAAVYEGLSGDVRKTIDQLDAYHDGLKLFSWYLDTADKQNAFRSSYPVQRHPVVRIHPETGEKLLFVNSAFTTSLVGLDAAESNELLRHLNDEVKRPEYQVRFRWEPGSVAIWDNRSTQHYGVVDYSEPRHLERVTVIGEKPFGRSALD</sequence>
<reference evidence="7 8" key="1">
    <citation type="submission" date="2013-09" db="EMBL/GenBank/DDBJ databases">
        <title>Whole genome shotgun sequence of Novosphingobium tardaugens NBRC 16725.</title>
        <authorList>
            <person name="Isaki S."/>
            <person name="Hosoyama A."/>
            <person name="Tsuchikane K."/>
            <person name="Katsumata H."/>
            <person name="Ando Y."/>
            <person name="Yamazaki S."/>
            <person name="Fujita N."/>
        </authorList>
    </citation>
    <scope>NUCLEOTIDE SEQUENCE [LARGE SCALE GENOMIC DNA]</scope>
    <source>
        <strain evidence="7 8">NBRC 16725</strain>
    </source>
</reference>
<dbReference type="PANTHER" id="PTHR30468">
    <property type="entry name" value="ALPHA-KETOGLUTARATE-DEPENDENT SULFONATE DIOXYGENASE"/>
    <property type="match status" value="1"/>
</dbReference>
<evidence type="ECO:0000256" key="3">
    <source>
        <dbReference type="ARBA" id="ARBA00022964"/>
    </source>
</evidence>
<feature type="domain" description="TauD/TfdA-like" evidence="6">
    <location>
        <begin position="5"/>
        <end position="267"/>
    </location>
</feature>
<dbReference type="Proteomes" id="UP000016568">
    <property type="component" value="Unassembled WGS sequence"/>
</dbReference>
<dbReference type="GO" id="GO:0005737">
    <property type="term" value="C:cytoplasm"/>
    <property type="evidence" value="ECO:0007669"/>
    <property type="project" value="TreeGrafter"/>
</dbReference>
<evidence type="ECO:0000313" key="7">
    <source>
        <dbReference type="EMBL" id="GAD51041.1"/>
    </source>
</evidence>
<dbReference type="InterPro" id="IPR042098">
    <property type="entry name" value="TauD-like_sf"/>
</dbReference>
<name>U2YBX2_9SPHN</name>
<dbReference type="RefSeq" id="WP_021691859.1">
    <property type="nucleotide sequence ID" value="NZ_BASZ01000014.1"/>
</dbReference>
<dbReference type="EMBL" id="BASZ01000014">
    <property type="protein sequence ID" value="GAD51041.1"/>
    <property type="molecule type" value="Genomic_DNA"/>
</dbReference>
<dbReference type="InterPro" id="IPR051323">
    <property type="entry name" value="AtsK-like"/>
</dbReference>
<dbReference type="Pfam" id="PF02668">
    <property type="entry name" value="TauD"/>
    <property type="match status" value="1"/>
</dbReference>
<comment type="similarity">
    <text evidence="1">Belongs to the TfdA dioxygenase family.</text>
</comment>
<keyword evidence="5" id="KW-0408">Iron</keyword>
<protein>
    <submittedName>
        <fullName evidence="7">Alpha-ketoglutarate-dependent taurine dioxygenase</fullName>
    </submittedName>
</protein>
<evidence type="ECO:0000256" key="1">
    <source>
        <dbReference type="ARBA" id="ARBA00005896"/>
    </source>
</evidence>
<dbReference type="AlphaFoldDB" id="U2YBX2"/>
<comment type="caution">
    <text evidence="7">The sequence shown here is derived from an EMBL/GenBank/DDBJ whole genome shotgun (WGS) entry which is preliminary data.</text>
</comment>
<evidence type="ECO:0000256" key="5">
    <source>
        <dbReference type="ARBA" id="ARBA00023004"/>
    </source>
</evidence>
<accession>U2YBX2</accession>
<keyword evidence="4" id="KW-0560">Oxidoreductase</keyword>
<dbReference type="eggNOG" id="COG2175">
    <property type="taxonomic scope" value="Bacteria"/>
</dbReference>
<evidence type="ECO:0000256" key="4">
    <source>
        <dbReference type="ARBA" id="ARBA00023002"/>
    </source>
</evidence>
<evidence type="ECO:0000313" key="8">
    <source>
        <dbReference type="Proteomes" id="UP000016568"/>
    </source>
</evidence>
<dbReference type="Gene3D" id="3.60.130.10">
    <property type="entry name" value="Clavaminate synthase-like"/>
    <property type="match status" value="1"/>
</dbReference>
<dbReference type="SUPFAM" id="SSF51197">
    <property type="entry name" value="Clavaminate synthase-like"/>
    <property type="match status" value="1"/>
</dbReference>